<sequence length="402" mass="43304">MLRGALRLAMGTATLAAGGWTLRALRGTPGALGAAPAEIHAVAARSRHYRDGIFHNLERAVMFSVDRQQQAMVLRELIGDRAAGYPPAPVPLVQPDFGGVAASLAVTWLGHATALVEVDGYRVLTDPLWSDRCSPSDAVGPKRLHPPPVELSALPAVDAIVISHDHYDHLDIDSVTALARSQRAPFVVPLGVGAHLRAWGIPAARIIELDWDERTTLGELRLTCTPARHFSGRFLTRNLTLWASWVIAGPQHRVYFGGDSGYTTGFGKIGAEHGPFDLTLLPIGAYNTAWPDVHMNPEEAVRTHLDLNGGPGGTLVPIHWCTFRLAPHRWSEPVERLLVAAEDAGVAVVVPKPGGSARLDEGEVKLEPPREPSGSARLDEGEAKLEPPHKPGVAATASWWRL</sequence>
<dbReference type="PANTHER" id="PTHR15032:SF4">
    <property type="entry name" value="N-ACYL-PHOSPHATIDYLETHANOLAMINE-HYDROLYZING PHOSPHOLIPASE D"/>
    <property type="match status" value="1"/>
</dbReference>
<evidence type="ECO:0000259" key="2">
    <source>
        <dbReference type="Pfam" id="PF12706"/>
    </source>
</evidence>
<dbReference type="SUPFAM" id="SSF56281">
    <property type="entry name" value="Metallo-hydrolase/oxidoreductase"/>
    <property type="match status" value="1"/>
</dbReference>
<name>A0ABU5XKN6_9MYCO</name>
<comment type="caution">
    <text evidence="3">The sequence shown here is derived from an EMBL/GenBank/DDBJ whole genome shotgun (WGS) entry which is preliminary data.</text>
</comment>
<reference evidence="3 4" key="1">
    <citation type="submission" date="2023-12" db="EMBL/GenBank/DDBJ databases">
        <title>Description of new species of Mycobacterium terrae complex isolated from sewage at the Sao Paulo Zoological Park Foundation in Brazil.</title>
        <authorList>
            <person name="Romagnoli C.L."/>
            <person name="Conceicao E.C."/>
            <person name="Machado E."/>
            <person name="Barreto L.B.P.F."/>
            <person name="Sharma A."/>
            <person name="Silva N.M."/>
            <person name="Marques L.E."/>
            <person name="Juliana M.A."/>
            <person name="Lourenco M.C.S."/>
            <person name="Digiampietri L.A."/>
            <person name="Suffys P.N."/>
            <person name="Viana-Niero C."/>
        </authorList>
    </citation>
    <scope>NUCLEOTIDE SEQUENCE [LARGE SCALE GENOMIC DNA]</scope>
    <source>
        <strain evidence="3 4">MYC098</strain>
    </source>
</reference>
<proteinExistence type="predicted"/>
<protein>
    <submittedName>
        <fullName evidence="3">MBL fold metallo-hydrolase</fullName>
    </submittedName>
</protein>
<dbReference type="InterPro" id="IPR001279">
    <property type="entry name" value="Metallo-B-lactamas"/>
</dbReference>
<accession>A0ABU5XKN6</accession>
<evidence type="ECO:0000313" key="4">
    <source>
        <dbReference type="Proteomes" id="UP001299596"/>
    </source>
</evidence>
<dbReference type="InterPro" id="IPR036866">
    <property type="entry name" value="RibonucZ/Hydroxyglut_hydro"/>
</dbReference>
<feature type="region of interest" description="Disordered" evidence="1">
    <location>
        <begin position="352"/>
        <end position="397"/>
    </location>
</feature>
<dbReference type="Gene3D" id="3.60.15.10">
    <property type="entry name" value="Ribonuclease Z/Hydroxyacylglutathione hydrolase-like"/>
    <property type="match status" value="1"/>
</dbReference>
<evidence type="ECO:0000313" key="3">
    <source>
        <dbReference type="EMBL" id="MEB3022850.1"/>
    </source>
</evidence>
<dbReference type="RefSeq" id="WP_329782029.1">
    <property type="nucleotide sequence ID" value="NZ_JAYJJR010000012.1"/>
</dbReference>
<dbReference type="Pfam" id="PF12706">
    <property type="entry name" value="Lactamase_B_2"/>
    <property type="match status" value="1"/>
</dbReference>
<feature type="compositionally biased region" description="Basic and acidic residues" evidence="1">
    <location>
        <begin position="358"/>
        <end position="370"/>
    </location>
</feature>
<dbReference type="Proteomes" id="UP001299596">
    <property type="component" value="Unassembled WGS sequence"/>
</dbReference>
<dbReference type="PANTHER" id="PTHR15032">
    <property type="entry name" value="N-ACYL-PHOSPHATIDYLETHANOLAMINE-HYDROLYZING PHOSPHOLIPASE D"/>
    <property type="match status" value="1"/>
</dbReference>
<dbReference type="EMBL" id="JAYJJR010000012">
    <property type="protein sequence ID" value="MEB3022850.1"/>
    <property type="molecule type" value="Genomic_DNA"/>
</dbReference>
<gene>
    <name evidence="3" type="ORF">K6T79_17545</name>
</gene>
<evidence type="ECO:0000256" key="1">
    <source>
        <dbReference type="SAM" id="MobiDB-lite"/>
    </source>
</evidence>
<feature type="compositionally biased region" description="Basic and acidic residues" evidence="1">
    <location>
        <begin position="377"/>
        <end position="389"/>
    </location>
</feature>
<organism evidence="3 4">
    <name type="scientific">[Mycobacterium] crassicus</name>
    <dbReference type="NCBI Taxonomy" id="2872309"/>
    <lineage>
        <taxon>Bacteria</taxon>
        <taxon>Bacillati</taxon>
        <taxon>Actinomycetota</taxon>
        <taxon>Actinomycetes</taxon>
        <taxon>Mycobacteriales</taxon>
        <taxon>Mycobacteriaceae</taxon>
        <taxon>Mycolicibacter</taxon>
    </lineage>
</organism>
<feature type="domain" description="Metallo-beta-lactamase" evidence="2">
    <location>
        <begin position="121"/>
        <end position="320"/>
    </location>
</feature>
<keyword evidence="4" id="KW-1185">Reference proteome</keyword>